<dbReference type="Pfam" id="PF10531">
    <property type="entry name" value="SLBB"/>
    <property type="match status" value="1"/>
</dbReference>
<comment type="subcellular location">
    <subcellularLocation>
        <location evidence="1">Cell outer membrane</location>
        <topology evidence="1">Multi-pass membrane protein</topology>
    </subcellularLocation>
</comment>
<dbReference type="Gene3D" id="3.30.1950.10">
    <property type="entry name" value="wza like domain"/>
    <property type="match status" value="1"/>
</dbReference>
<evidence type="ECO:0000313" key="19">
    <source>
        <dbReference type="EMBL" id="MDR7091480.1"/>
    </source>
</evidence>
<evidence type="ECO:0000259" key="17">
    <source>
        <dbReference type="Pfam" id="PF10531"/>
    </source>
</evidence>
<evidence type="ECO:0000256" key="12">
    <source>
        <dbReference type="ARBA" id="ARBA00023139"/>
    </source>
</evidence>
<dbReference type="Proteomes" id="UP001253595">
    <property type="component" value="Unassembled WGS sequence"/>
</dbReference>
<evidence type="ECO:0000259" key="18">
    <source>
        <dbReference type="Pfam" id="PF22461"/>
    </source>
</evidence>
<keyword evidence="12" id="KW-0564">Palmitate</keyword>
<keyword evidence="9" id="KW-0406">Ion transport</keyword>
<evidence type="ECO:0000256" key="1">
    <source>
        <dbReference type="ARBA" id="ARBA00004571"/>
    </source>
</evidence>
<evidence type="ECO:0000256" key="9">
    <source>
        <dbReference type="ARBA" id="ARBA00023065"/>
    </source>
</evidence>
<comment type="similarity">
    <text evidence="2">Belongs to the BexD/CtrA/VexA family.</text>
</comment>
<dbReference type="PANTHER" id="PTHR33619">
    <property type="entry name" value="POLYSACCHARIDE EXPORT PROTEIN GFCE-RELATED"/>
    <property type="match status" value="1"/>
</dbReference>
<keyword evidence="4" id="KW-1134">Transmembrane beta strand</keyword>
<comment type="caution">
    <text evidence="19">The sequence shown here is derived from an EMBL/GenBank/DDBJ whole genome shotgun (WGS) entry which is preliminary data.</text>
</comment>
<dbReference type="PANTHER" id="PTHR33619:SF3">
    <property type="entry name" value="POLYSACCHARIDE EXPORT PROTEIN GFCE-RELATED"/>
    <property type="match status" value="1"/>
</dbReference>
<dbReference type="Pfam" id="PF22461">
    <property type="entry name" value="SLBB_2"/>
    <property type="match status" value="1"/>
</dbReference>
<sequence length="278" mass="30181">MVFQWYGQCYRQFYRWTLGLVMLGALVQVHAQTASNASYLIGAGDELRISVYGQPDLTAETQVSADGMVMVPLLGNLPIAGKTSTAAAALIANRYEQDNVLKNAQVNLLVTKYRSQVVAILGKVNNPGKLVLEGPTSLTQALAWAGGIAANGSERLVLMRMAPDGRQERTEYDLQQLLNQAADPSPTVWLKDGDTLYVPNAGRFYLNGEVHTPGMYSLDRPLNVRQALSAGGGPTARASESSVKVFRQRADGSVQELRAKPDDRVLDGDVLVIKESLF</sequence>
<dbReference type="InterPro" id="IPR054765">
    <property type="entry name" value="SLBB_dom"/>
</dbReference>
<keyword evidence="11" id="KW-0472">Membrane</keyword>
<keyword evidence="6" id="KW-0812">Transmembrane</keyword>
<evidence type="ECO:0000256" key="13">
    <source>
        <dbReference type="ARBA" id="ARBA00023237"/>
    </source>
</evidence>
<evidence type="ECO:0000313" key="20">
    <source>
        <dbReference type="Proteomes" id="UP001253595"/>
    </source>
</evidence>
<keyword evidence="10" id="KW-0626">Porin</keyword>
<keyword evidence="20" id="KW-1185">Reference proteome</keyword>
<feature type="signal peptide" evidence="15">
    <location>
        <begin position="1"/>
        <end position="31"/>
    </location>
</feature>
<keyword evidence="7 15" id="KW-0732">Signal</keyword>
<evidence type="ECO:0000256" key="14">
    <source>
        <dbReference type="ARBA" id="ARBA00023288"/>
    </source>
</evidence>
<evidence type="ECO:0000256" key="15">
    <source>
        <dbReference type="SAM" id="SignalP"/>
    </source>
</evidence>
<feature type="domain" description="Soluble ligand binding" evidence="17">
    <location>
        <begin position="204"/>
        <end position="254"/>
    </location>
</feature>
<evidence type="ECO:0000256" key="11">
    <source>
        <dbReference type="ARBA" id="ARBA00023136"/>
    </source>
</evidence>
<evidence type="ECO:0000256" key="7">
    <source>
        <dbReference type="ARBA" id="ARBA00022729"/>
    </source>
</evidence>
<keyword evidence="3" id="KW-0813">Transport</keyword>
<evidence type="ECO:0000259" key="16">
    <source>
        <dbReference type="Pfam" id="PF02563"/>
    </source>
</evidence>
<evidence type="ECO:0000256" key="6">
    <source>
        <dbReference type="ARBA" id="ARBA00022692"/>
    </source>
</evidence>
<dbReference type="Pfam" id="PF02563">
    <property type="entry name" value="Poly_export"/>
    <property type="match status" value="1"/>
</dbReference>
<evidence type="ECO:0000256" key="8">
    <source>
        <dbReference type="ARBA" id="ARBA00023047"/>
    </source>
</evidence>
<name>A0ABU1V239_9GAMM</name>
<keyword evidence="8" id="KW-0625">Polysaccharide transport</keyword>
<evidence type="ECO:0000256" key="10">
    <source>
        <dbReference type="ARBA" id="ARBA00023114"/>
    </source>
</evidence>
<gene>
    <name evidence="19" type="ORF">J2X05_003515</name>
</gene>
<dbReference type="RefSeq" id="WP_310074832.1">
    <property type="nucleotide sequence ID" value="NZ_JAVDVX010000007.1"/>
</dbReference>
<keyword evidence="5" id="KW-0762">Sugar transport</keyword>
<feature type="chain" id="PRO_5046314515" evidence="15">
    <location>
        <begin position="32"/>
        <end position="278"/>
    </location>
</feature>
<feature type="domain" description="Polysaccharide export protein N-terminal" evidence="16">
    <location>
        <begin position="34"/>
        <end position="110"/>
    </location>
</feature>
<dbReference type="InterPro" id="IPR049712">
    <property type="entry name" value="Poly_export"/>
</dbReference>
<dbReference type="Gene3D" id="3.10.560.10">
    <property type="entry name" value="Outer membrane lipoprotein wza domain like"/>
    <property type="match status" value="2"/>
</dbReference>
<feature type="domain" description="SLBB" evidence="18">
    <location>
        <begin position="116"/>
        <end position="198"/>
    </location>
</feature>
<dbReference type="InterPro" id="IPR003715">
    <property type="entry name" value="Poly_export_N"/>
</dbReference>
<accession>A0ABU1V239</accession>
<organism evidence="19 20">
    <name type="scientific">Cellvibrio fibrivorans</name>
    <dbReference type="NCBI Taxonomy" id="126350"/>
    <lineage>
        <taxon>Bacteria</taxon>
        <taxon>Pseudomonadati</taxon>
        <taxon>Pseudomonadota</taxon>
        <taxon>Gammaproteobacteria</taxon>
        <taxon>Cellvibrionales</taxon>
        <taxon>Cellvibrionaceae</taxon>
        <taxon>Cellvibrio</taxon>
    </lineage>
</organism>
<evidence type="ECO:0000256" key="2">
    <source>
        <dbReference type="ARBA" id="ARBA00009450"/>
    </source>
</evidence>
<dbReference type="InterPro" id="IPR019554">
    <property type="entry name" value="Soluble_ligand-bd"/>
</dbReference>
<evidence type="ECO:0000256" key="4">
    <source>
        <dbReference type="ARBA" id="ARBA00022452"/>
    </source>
</evidence>
<reference evidence="19 20" key="1">
    <citation type="submission" date="2023-07" db="EMBL/GenBank/DDBJ databases">
        <title>Sorghum-associated microbial communities from plants grown in Nebraska, USA.</title>
        <authorList>
            <person name="Schachtman D."/>
        </authorList>
    </citation>
    <scope>NUCLEOTIDE SEQUENCE [LARGE SCALE GENOMIC DNA]</scope>
    <source>
        <strain evidence="19 20">BE190</strain>
    </source>
</reference>
<keyword evidence="14" id="KW-0449">Lipoprotein</keyword>
<protein>
    <submittedName>
        <fullName evidence="19">Polysaccharide export outer membrane protein</fullName>
    </submittedName>
</protein>
<keyword evidence="13" id="KW-0998">Cell outer membrane</keyword>
<evidence type="ECO:0000256" key="3">
    <source>
        <dbReference type="ARBA" id="ARBA00022448"/>
    </source>
</evidence>
<evidence type="ECO:0000256" key="5">
    <source>
        <dbReference type="ARBA" id="ARBA00022597"/>
    </source>
</evidence>
<dbReference type="EMBL" id="JAVDVX010000007">
    <property type="protein sequence ID" value="MDR7091480.1"/>
    <property type="molecule type" value="Genomic_DNA"/>
</dbReference>
<proteinExistence type="inferred from homology"/>